<evidence type="ECO:0000256" key="1">
    <source>
        <dbReference type="SAM" id="MobiDB-lite"/>
    </source>
</evidence>
<accession>A0A6S7KNS1</accession>
<sequence length="106" mass="11928">MGAVDLLFLQCLKDLKQLKGEVLYVFLLHQNVEEGKAHVTSVAHFILTQPLLSFVISEAKMFKASVRDSMDQNGDREGHEQDDGGHEDGEEDKIPTIRIKLHCINP</sequence>
<dbReference type="Proteomes" id="UP001152795">
    <property type="component" value="Unassembled WGS sequence"/>
</dbReference>
<gene>
    <name evidence="2" type="ORF">PACLA_8A078174</name>
</gene>
<organism evidence="2 3">
    <name type="scientific">Paramuricea clavata</name>
    <name type="common">Red gorgonian</name>
    <name type="synonym">Violescent sea-whip</name>
    <dbReference type="NCBI Taxonomy" id="317549"/>
    <lineage>
        <taxon>Eukaryota</taxon>
        <taxon>Metazoa</taxon>
        <taxon>Cnidaria</taxon>
        <taxon>Anthozoa</taxon>
        <taxon>Octocorallia</taxon>
        <taxon>Malacalcyonacea</taxon>
        <taxon>Plexauridae</taxon>
        <taxon>Paramuricea</taxon>
    </lineage>
</organism>
<dbReference type="OrthoDB" id="514777at2759"/>
<dbReference type="EMBL" id="CACRXK020032805">
    <property type="protein sequence ID" value="CAB4043641.1"/>
    <property type="molecule type" value="Genomic_DNA"/>
</dbReference>
<comment type="caution">
    <text evidence="2">The sequence shown here is derived from an EMBL/GenBank/DDBJ whole genome shotgun (WGS) entry which is preliminary data.</text>
</comment>
<name>A0A6S7KNS1_PARCT</name>
<feature type="non-terminal residue" evidence="2">
    <location>
        <position position="106"/>
    </location>
</feature>
<protein>
    <submittedName>
        <fullName evidence="2">Uncharacterized protein</fullName>
    </submittedName>
</protein>
<feature type="compositionally biased region" description="Basic and acidic residues" evidence="1">
    <location>
        <begin position="67"/>
        <end position="95"/>
    </location>
</feature>
<keyword evidence="3" id="KW-1185">Reference proteome</keyword>
<reference evidence="2" key="1">
    <citation type="submission" date="2020-04" db="EMBL/GenBank/DDBJ databases">
        <authorList>
            <person name="Alioto T."/>
            <person name="Alioto T."/>
            <person name="Gomez Garrido J."/>
        </authorList>
    </citation>
    <scope>NUCLEOTIDE SEQUENCE</scope>
    <source>
        <strain evidence="2">A484AB</strain>
    </source>
</reference>
<evidence type="ECO:0000313" key="3">
    <source>
        <dbReference type="Proteomes" id="UP001152795"/>
    </source>
</evidence>
<feature type="region of interest" description="Disordered" evidence="1">
    <location>
        <begin position="67"/>
        <end position="96"/>
    </location>
</feature>
<proteinExistence type="predicted"/>
<dbReference type="AlphaFoldDB" id="A0A6S7KNS1"/>
<evidence type="ECO:0000313" key="2">
    <source>
        <dbReference type="EMBL" id="CAB4043641.1"/>
    </source>
</evidence>